<evidence type="ECO:0000256" key="2">
    <source>
        <dbReference type="SAM" id="Phobius"/>
    </source>
</evidence>
<keyword evidence="2" id="KW-0472">Membrane</keyword>
<reference evidence="3 4" key="1">
    <citation type="submission" date="2017-01" db="EMBL/GenBank/DDBJ databases">
        <authorList>
            <person name="Mah S.A."/>
            <person name="Swanson W.J."/>
            <person name="Moy G.W."/>
            <person name="Vacquier V.D."/>
        </authorList>
    </citation>
    <scope>NUCLEOTIDE SEQUENCE [LARGE SCALE GENOMIC DNA]</scope>
    <source>
        <strain evidence="3 4">DSM 7027</strain>
    </source>
</reference>
<gene>
    <name evidence="3" type="ORF">SAMN05421647_104190</name>
</gene>
<keyword evidence="2" id="KW-1133">Transmembrane helix</keyword>
<dbReference type="GO" id="GO:0043683">
    <property type="term" value="P:type IV pilus assembly"/>
    <property type="evidence" value="ECO:0007669"/>
    <property type="project" value="InterPro"/>
</dbReference>
<dbReference type="Pfam" id="PF16074">
    <property type="entry name" value="PilW"/>
    <property type="match status" value="1"/>
</dbReference>
<sequence length="345" mass="36330">MHTHKSYPRIHRQSGFSLVEVMIGSIIGLLILMGVVMVYLSGSRTAATTEALSRVQESGRFGMHFLARDIRNAGFKRACQNEVNILLDEGNAAYSEDLFSLDDALLGWNDSAGTFAANIADYVRGDVLLIKTASRVSGVAASGNTPANAAVINTNPQKSGIDAGTIMFVGDSESCDIFQKGNNANANGLGRGVGAGGNDPGNKNPGSNTFSKAYDESMQIFLFDSTIYYIGAGLDGQPALKRVSFSTGTAGTPEELVNGIDDMQLLYGEDTDGDQSVDSYVAAGAVTDWEDVVAIQVNLLASSLAAGVVDEAQAFPAPWAGLADPGDGRLRRVFSSTVGIRNRLP</sequence>
<dbReference type="Proteomes" id="UP000186895">
    <property type="component" value="Unassembled WGS sequence"/>
</dbReference>
<dbReference type="eggNOG" id="COG4966">
    <property type="taxonomic scope" value="Bacteria"/>
</dbReference>
<dbReference type="InterPro" id="IPR012902">
    <property type="entry name" value="N_methyl_site"/>
</dbReference>
<dbReference type="InterPro" id="IPR032092">
    <property type="entry name" value="PilW"/>
</dbReference>
<evidence type="ECO:0000313" key="3">
    <source>
        <dbReference type="EMBL" id="SIQ39000.1"/>
    </source>
</evidence>
<dbReference type="STRING" id="49186.SAMN05421647_104190"/>
<evidence type="ECO:0000256" key="1">
    <source>
        <dbReference type="SAM" id="MobiDB-lite"/>
    </source>
</evidence>
<feature type="transmembrane region" description="Helical" evidence="2">
    <location>
        <begin position="21"/>
        <end position="40"/>
    </location>
</feature>
<evidence type="ECO:0000313" key="4">
    <source>
        <dbReference type="Proteomes" id="UP000186895"/>
    </source>
</evidence>
<accession>A0A1N6SD84</accession>
<name>A0A1N6SD84_9GAMM</name>
<dbReference type="Pfam" id="PF07963">
    <property type="entry name" value="N_methyl"/>
    <property type="match status" value="1"/>
</dbReference>
<protein>
    <submittedName>
        <fullName evidence="3">Type IV pilus assembly protein PilW</fullName>
    </submittedName>
</protein>
<dbReference type="RefSeq" id="WP_076462786.1">
    <property type="nucleotide sequence ID" value="NZ_FTMN01000004.1"/>
</dbReference>
<organism evidence="3 4">
    <name type="scientific">Marinobacterium stanieri</name>
    <dbReference type="NCBI Taxonomy" id="49186"/>
    <lineage>
        <taxon>Bacteria</taxon>
        <taxon>Pseudomonadati</taxon>
        <taxon>Pseudomonadota</taxon>
        <taxon>Gammaproteobacteria</taxon>
        <taxon>Oceanospirillales</taxon>
        <taxon>Oceanospirillaceae</taxon>
        <taxon>Marinobacterium</taxon>
    </lineage>
</organism>
<keyword evidence="4" id="KW-1185">Reference proteome</keyword>
<dbReference type="EMBL" id="FTMN01000004">
    <property type="protein sequence ID" value="SIQ39000.1"/>
    <property type="molecule type" value="Genomic_DNA"/>
</dbReference>
<keyword evidence="2" id="KW-0812">Transmembrane</keyword>
<proteinExistence type="predicted"/>
<feature type="region of interest" description="Disordered" evidence="1">
    <location>
        <begin position="189"/>
        <end position="209"/>
    </location>
</feature>
<dbReference type="AlphaFoldDB" id="A0A1N6SD84"/>
<feature type="compositionally biased region" description="Gly residues" evidence="1">
    <location>
        <begin position="189"/>
        <end position="199"/>
    </location>
</feature>
<dbReference type="PROSITE" id="PS00409">
    <property type="entry name" value="PROKAR_NTER_METHYL"/>
    <property type="match status" value="1"/>
</dbReference>